<dbReference type="Proteomes" id="UP001558613">
    <property type="component" value="Unassembled WGS sequence"/>
</dbReference>
<sequence>MTNRLCEMGLDKQTKHPAVAGSVTARRFLQRFPSGQCVRGYNPSRFEENSPNVFGLLWWKCHLSALGYWRRKKLLHVCVCVRI</sequence>
<dbReference type="EMBL" id="JAYMGO010000006">
    <property type="protein sequence ID" value="KAL1273428.1"/>
    <property type="molecule type" value="Genomic_DNA"/>
</dbReference>
<name>A0ABR3N9E9_9TELE</name>
<protein>
    <submittedName>
        <fullName evidence="1">Uncharacterized protein</fullName>
    </submittedName>
</protein>
<comment type="caution">
    <text evidence="1">The sequence shown here is derived from an EMBL/GenBank/DDBJ whole genome shotgun (WGS) entry which is preliminary data.</text>
</comment>
<evidence type="ECO:0000313" key="1">
    <source>
        <dbReference type="EMBL" id="KAL1273428.1"/>
    </source>
</evidence>
<keyword evidence="2" id="KW-1185">Reference proteome</keyword>
<proteinExistence type="predicted"/>
<gene>
    <name evidence="1" type="ORF">QQF64_029290</name>
</gene>
<evidence type="ECO:0000313" key="2">
    <source>
        <dbReference type="Proteomes" id="UP001558613"/>
    </source>
</evidence>
<organism evidence="1 2">
    <name type="scientific">Cirrhinus molitorella</name>
    <name type="common">mud carp</name>
    <dbReference type="NCBI Taxonomy" id="172907"/>
    <lineage>
        <taxon>Eukaryota</taxon>
        <taxon>Metazoa</taxon>
        <taxon>Chordata</taxon>
        <taxon>Craniata</taxon>
        <taxon>Vertebrata</taxon>
        <taxon>Euteleostomi</taxon>
        <taxon>Actinopterygii</taxon>
        <taxon>Neopterygii</taxon>
        <taxon>Teleostei</taxon>
        <taxon>Ostariophysi</taxon>
        <taxon>Cypriniformes</taxon>
        <taxon>Cyprinidae</taxon>
        <taxon>Labeoninae</taxon>
        <taxon>Labeonini</taxon>
        <taxon>Cirrhinus</taxon>
    </lineage>
</organism>
<reference evidence="1 2" key="1">
    <citation type="submission" date="2023-09" db="EMBL/GenBank/DDBJ databases">
        <authorList>
            <person name="Wang M."/>
        </authorList>
    </citation>
    <scope>NUCLEOTIDE SEQUENCE [LARGE SCALE GENOMIC DNA]</scope>
    <source>
        <strain evidence="1">GT-2023</strain>
        <tissue evidence="1">Liver</tissue>
    </source>
</reference>
<accession>A0ABR3N9E9</accession>